<dbReference type="Proteomes" id="UP000289996">
    <property type="component" value="Unassembled WGS sequence"/>
</dbReference>
<keyword evidence="1" id="KW-0732">Signal</keyword>
<reference evidence="2 3" key="1">
    <citation type="submission" date="2018-11" db="EMBL/GenBank/DDBJ databases">
        <authorList>
            <person name="Wuyts S."/>
        </authorList>
    </citation>
    <scope>NUCLEOTIDE SEQUENCE [LARGE SCALE GENOMIC DNA]</scope>
    <source>
        <strain evidence="2">Lactobacillus mudanjiangensis AMBF249</strain>
    </source>
</reference>
<accession>A0A660DWK2</accession>
<sequence>MNKKPAMIIAMVGIVASSMMTTTSLAATKTKTATPKFEQYYNIKYLNEANEIFKDNKKILASKEDIHVLYAQPPYTAFIKTKRNTTVFVTQGKKVLYHKKLVGGVGFLKLTEFDYSKPVKVYATSKNHRKSTVKSYKFKLYKMNK</sequence>
<evidence type="ECO:0000256" key="1">
    <source>
        <dbReference type="SAM" id="SignalP"/>
    </source>
</evidence>
<gene>
    <name evidence="2" type="ORF">MUDAN_MDHGFNIF_02503</name>
</gene>
<evidence type="ECO:0000313" key="3">
    <source>
        <dbReference type="Proteomes" id="UP000289996"/>
    </source>
</evidence>
<feature type="signal peptide" evidence="1">
    <location>
        <begin position="1"/>
        <end position="26"/>
    </location>
</feature>
<organism evidence="2 3">
    <name type="scientific">Lactiplantibacillus mudanjiangensis</name>
    <dbReference type="NCBI Taxonomy" id="1296538"/>
    <lineage>
        <taxon>Bacteria</taxon>
        <taxon>Bacillati</taxon>
        <taxon>Bacillota</taxon>
        <taxon>Bacilli</taxon>
        <taxon>Lactobacillales</taxon>
        <taxon>Lactobacillaceae</taxon>
        <taxon>Lactiplantibacillus</taxon>
    </lineage>
</organism>
<protein>
    <submittedName>
        <fullName evidence="2">Uncharacterized protein</fullName>
    </submittedName>
</protein>
<name>A0A660DWK2_9LACO</name>
<proteinExistence type="predicted"/>
<dbReference type="EMBL" id="UYIG01000035">
    <property type="protein sequence ID" value="VDG27662.1"/>
    <property type="molecule type" value="Genomic_DNA"/>
</dbReference>
<dbReference type="RefSeq" id="WP_130847030.1">
    <property type="nucleotide sequence ID" value="NZ_UYIE01000108.1"/>
</dbReference>
<feature type="chain" id="PRO_5025049290" evidence="1">
    <location>
        <begin position="27"/>
        <end position="145"/>
    </location>
</feature>
<dbReference type="AlphaFoldDB" id="A0A660DWK2"/>
<keyword evidence="3" id="KW-1185">Reference proteome</keyword>
<dbReference type="OrthoDB" id="9957981at2"/>
<evidence type="ECO:0000313" key="2">
    <source>
        <dbReference type="EMBL" id="VDG27662.1"/>
    </source>
</evidence>